<name>A0A812WLF1_SYMPI</name>
<gene>
    <name evidence="3" type="primary">NOV</name>
    <name evidence="3" type="ORF">SPIL2461_LOCUS19069</name>
</gene>
<dbReference type="PANTHER" id="PTHR32387">
    <property type="entry name" value="WU:FJ29H11"/>
    <property type="match status" value="1"/>
</dbReference>
<protein>
    <submittedName>
        <fullName evidence="3">NOV protein</fullName>
    </submittedName>
</protein>
<evidence type="ECO:0000256" key="2">
    <source>
        <dbReference type="SAM" id="MobiDB-lite"/>
    </source>
</evidence>
<evidence type="ECO:0000313" key="4">
    <source>
        <dbReference type="Proteomes" id="UP000649617"/>
    </source>
</evidence>
<feature type="region of interest" description="Disordered" evidence="2">
    <location>
        <begin position="323"/>
        <end position="353"/>
    </location>
</feature>
<feature type="coiled-coil region" evidence="1">
    <location>
        <begin position="253"/>
        <end position="312"/>
    </location>
</feature>
<dbReference type="AlphaFoldDB" id="A0A812WLF1"/>
<feature type="compositionally biased region" description="Low complexity" evidence="2">
    <location>
        <begin position="341"/>
        <end position="353"/>
    </location>
</feature>
<dbReference type="OrthoDB" id="498125at2759"/>
<proteinExistence type="predicted"/>
<evidence type="ECO:0000256" key="1">
    <source>
        <dbReference type="SAM" id="Coils"/>
    </source>
</evidence>
<dbReference type="Proteomes" id="UP000649617">
    <property type="component" value="Unassembled WGS sequence"/>
</dbReference>
<keyword evidence="1" id="KW-0175">Coiled coil</keyword>
<comment type="caution">
    <text evidence="3">The sequence shown here is derived from an EMBL/GenBank/DDBJ whole genome shotgun (WGS) entry which is preliminary data.</text>
</comment>
<keyword evidence="4" id="KW-1185">Reference proteome</keyword>
<organism evidence="3 4">
    <name type="scientific">Symbiodinium pilosum</name>
    <name type="common">Dinoflagellate</name>
    <dbReference type="NCBI Taxonomy" id="2952"/>
    <lineage>
        <taxon>Eukaryota</taxon>
        <taxon>Sar</taxon>
        <taxon>Alveolata</taxon>
        <taxon>Dinophyceae</taxon>
        <taxon>Suessiales</taxon>
        <taxon>Symbiodiniaceae</taxon>
        <taxon>Symbiodinium</taxon>
    </lineage>
</organism>
<evidence type="ECO:0000313" key="3">
    <source>
        <dbReference type="EMBL" id="CAE7683455.1"/>
    </source>
</evidence>
<accession>A0A812WLF1</accession>
<dbReference type="PANTHER" id="PTHR32387:SF0">
    <property type="entry name" value="PROTEIN NO VEIN"/>
    <property type="match status" value="1"/>
</dbReference>
<dbReference type="InterPro" id="IPR052957">
    <property type="entry name" value="Auxin_embryo_med"/>
</dbReference>
<reference evidence="3" key="1">
    <citation type="submission" date="2021-02" db="EMBL/GenBank/DDBJ databases">
        <authorList>
            <person name="Dougan E. K."/>
            <person name="Rhodes N."/>
            <person name="Thang M."/>
            <person name="Chan C."/>
        </authorList>
    </citation>
    <scope>NUCLEOTIDE SEQUENCE</scope>
</reference>
<sequence>MLLLPARQESQVGPQQTLFSAAQASGNAAVTELVEEAATDLLFKEISKLPLPDEDIEVGIVQQCLLAGANPTRPGGEAGYVPLQHLCVQIMPFANPKVTNRIEQAASQLTEAAPVVLMMAFTTPSQRATERVGKTTPSQESALPLEAAASNKSLGRVIVPVLSFAMARLLLQRPALAAAPLLRRAVERAHEQFPDVSFVARLVEIVRATAPCLDGASQKGKHPIWEPHCAYESWRFRERRLKVLRPLLEQCDLAQADCEREEAVARLTELEAVLERRRRQHAKEIAQLQVALQKAQRAAEEASAQAQAAQVALQTQRFSREVRAEMQASTDGKTDARVGQSLPKSASSSGSPAELLRNIRQQRGLDIDYTSVPAEVLQSASAMQRSIGAAVERLAIDLYASKGHFLLELIQNADDNRYDEQGAEPSMTLHLGSAEEVAAFACLDIVTRAASTHSDGPEGCTGIICSNWSKIIMDVLNFEPMSVNAPACAFVSGAWLASCGAHSV</sequence>
<dbReference type="EMBL" id="CAJNIZ010044270">
    <property type="protein sequence ID" value="CAE7683455.1"/>
    <property type="molecule type" value="Genomic_DNA"/>
</dbReference>